<keyword evidence="2" id="KW-1185">Reference proteome</keyword>
<organism evidence="1 2">
    <name type="scientific">Kipferlia bialata</name>
    <dbReference type="NCBI Taxonomy" id="797122"/>
    <lineage>
        <taxon>Eukaryota</taxon>
        <taxon>Metamonada</taxon>
        <taxon>Carpediemonas-like organisms</taxon>
        <taxon>Kipferlia</taxon>
    </lineage>
</organism>
<dbReference type="EMBL" id="BDIP01007139">
    <property type="protein sequence ID" value="GIQ91092.1"/>
    <property type="molecule type" value="Genomic_DNA"/>
</dbReference>
<gene>
    <name evidence="1" type="ORF">KIPB_014177</name>
</gene>
<sequence length="83" mass="9712">MGECYTKWSPSVFYWTPPLPKSRFWNAFPQISEEFTLTTLSTKHKSSYVLYERFLSMKQVASAVVDSLGVNTVSRFETMRDHH</sequence>
<dbReference type="Proteomes" id="UP000265618">
    <property type="component" value="Unassembled WGS sequence"/>
</dbReference>
<proteinExistence type="predicted"/>
<name>A0A9K3GPZ9_9EUKA</name>
<comment type="caution">
    <text evidence="1">The sequence shown here is derived from an EMBL/GenBank/DDBJ whole genome shotgun (WGS) entry which is preliminary data.</text>
</comment>
<evidence type="ECO:0000313" key="1">
    <source>
        <dbReference type="EMBL" id="GIQ91092.1"/>
    </source>
</evidence>
<reference evidence="1 2" key="1">
    <citation type="journal article" date="2018" name="PLoS ONE">
        <title>The draft genome of Kipferlia bialata reveals reductive genome evolution in fornicate parasites.</title>
        <authorList>
            <person name="Tanifuji G."/>
            <person name="Takabayashi S."/>
            <person name="Kume K."/>
            <person name="Takagi M."/>
            <person name="Nakayama T."/>
            <person name="Kamikawa R."/>
            <person name="Inagaki Y."/>
            <person name="Hashimoto T."/>
        </authorList>
    </citation>
    <scope>NUCLEOTIDE SEQUENCE [LARGE SCALE GENOMIC DNA]</scope>
    <source>
        <strain evidence="1">NY0173</strain>
    </source>
</reference>
<evidence type="ECO:0000313" key="2">
    <source>
        <dbReference type="Proteomes" id="UP000265618"/>
    </source>
</evidence>
<protein>
    <submittedName>
        <fullName evidence="1">Uncharacterized protein</fullName>
    </submittedName>
</protein>
<feature type="non-terminal residue" evidence="1">
    <location>
        <position position="1"/>
    </location>
</feature>
<accession>A0A9K3GPZ9</accession>
<dbReference type="AlphaFoldDB" id="A0A9K3GPZ9"/>